<dbReference type="EMBL" id="JACASF010000005">
    <property type="protein sequence ID" value="KAF6477873.1"/>
    <property type="molecule type" value="Genomic_DNA"/>
</dbReference>
<organism evidence="2 3">
    <name type="scientific">Molossus molossus</name>
    <name type="common">Pallas' mastiff bat</name>
    <name type="synonym">Vespertilio molossus</name>
    <dbReference type="NCBI Taxonomy" id="27622"/>
    <lineage>
        <taxon>Eukaryota</taxon>
        <taxon>Metazoa</taxon>
        <taxon>Chordata</taxon>
        <taxon>Craniata</taxon>
        <taxon>Vertebrata</taxon>
        <taxon>Euteleostomi</taxon>
        <taxon>Mammalia</taxon>
        <taxon>Eutheria</taxon>
        <taxon>Laurasiatheria</taxon>
        <taxon>Chiroptera</taxon>
        <taxon>Yangochiroptera</taxon>
        <taxon>Molossidae</taxon>
        <taxon>Molossus</taxon>
    </lineage>
</organism>
<evidence type="ECO:0000256" key="1">
    <source>
        <dbReference type="SAM" id="MobiDB-lite"/>
    </source>
</evidence>
<feature type="compositionally biased region" description="Gly residues" evidence="1">
    <location>
        <begin position="44"/>
        <end position="73"/>
    </location>
</feature>
<feature type="compositionally biased region" description="Polar residues" evidence="1">
    <location>
        <begin position="1"/>
        <end position="14"/>
    </location>
</feature>
<dbReference type="Proteomes" id="UP000550707">
    <property type="component" value="Unassembled WGS sequence"/>
</dbReference>
<comment type="caution">
    <text evidence="2">The sequence shown here is derived from an EMBL/GenBank/DDBJ whole genome shotgun (WGS) entry which is preliminary data.</text>
</comment>
<accession>A0A7J8HZT0</accession>
<dbReference type="InParanoid" id="A0A7J8HZT0"/>
<keyword evidence="3" id="KW-1185">Reference proteome</keyword>
<name>A0A7J8HZT0_MOLMO</name>
<gene>
    <name evidence="2" type="ORF">HJG59_010779</name>
</gene>
<reference evidence="2 3" key="1">
    <citation type="journal article" date="2020" name="Nature">
        <title>Six reference-quality genomes reveal evolution of bat adaptations.</title>
        <authorList>
            <person name="Jebb D."/>
            <person name="Huang Z."/>
            <person name="Pippel M."/>
            <person name="Hughes G.M."/>
            <person name="Lavrichenko K."/>
            <person name="Devanna P."/>
            <person name="Winkler S."/>
            <person name="Jermiin L.S."/>
            <person name="Skirmuntt E.C."/>
            <person name="Katzourakis A."/>
            <person name="Burkitt-Gray L."/>
            <person name="Ray D.A."/>
            <person name="Sullivan K.A.M."/>
            <person name="Roscito J.G."/>
            <person name="Kirilenko B.M."/>
            <person name="Davalos L.M."/>
            <person name="Corthals A.P."/>
            <person name="Power M.L."/>
            <person name="Jones G."/>
            <person name="Ransome R.D."/>
            <person name="Dechmann D.K.N."/>
            <person name="Locatelli A.G."/>
            <person name="Puechmaille S.J."/>
            <person name="Fedrigo O."/>
            <person name="Jarvis E.D."/>
            <person name="Hiller M."/>
            <person name="Vernes S.C."/>
            <person name="Myers E.W."/>
            <person name="Teeling E.C."/>
        </authorList>
    </citation>
    <scope>NUCLEOTIDE SEQUENCE [LARGE SCALE GENOMIC DNA]</scope>
    <source>
        <strain evidence="2">MMolMol1</strain>
        <tissue evidence="2">Muscle</tissue>
    </source>
</reference>
<dbReference type="AlphaFoldDB" id="A0A7J8HZT0"/>
<evidence type="ECO:0000313" key="2">
    <source>
        <dbReference type="EMBL" id="KAF6477873.1"/>
    </source>
</evidence>
<evidence type="ECO:0000313" key="3">
    <source>
        <dbReference type="Proteomes" id="UP000550707"/>
    </source>
</evidence>
<protein>
    <submittedName>
        <fullName evidence="2">Uncharacterized protein</fullName>
    </submittedName>
</protein>
<feature type="region of interest" description="Disordered" evidence="1">
    <location>
        <begin position="1"/>
        <end position="89"/>
    </location>
</feature>
<sequence length="134" mass="13959">MNPNHPSVPASSRRGQGGLASSWAAHVIGCGRPQGRGERVRGWGQRGARGDGSGYEGGELGVGSGRTGGGERFSGGSATEERPGAEGLGGVLGCEDLSLEQEAHRLGRERKCLKAWTRGLPAISHFFGKSYLSR</sequence>
<proteinExistence type="predicted"/>